<evidence type="ECO:0000313" key="6">
    <source>
        <dbReference type="Proteomes" id="UP000256388"/>
    </source>
</evidence>
<dbReference type="InterPro" id="IPR013780">
    <property type="entry name" value="Glyco_hydro_b"/>
</dbReference>
<dbReference type="EMBL" id="QUMS01000001">
    <property type="protein sequence ID" value="REG10273.1"/>
    <property type="molecule type" value="Genomic_DNA"/>
</dbReference>
<dbReference type="CDD" id="cd11333">
    <property type="entry name" value="AmyAc_SI_OligoGlu_DGase"/>
    <property type="match status" value="1"/>
</dbReference>
<keyword evidence="3" id="KW-0326">Glycosidase</keyword>
<dbReference type="AlphaFoldDB" id="A0A347ZV10"/>
<dbReference type="PANTHER" id="PTHR10357">
    <property type="entry name" value="ALPHA-AMYLASE FAMILY MEMBER"/>
    <property type="match status" value="1"/>
</dbReference>
<dbReference type="SUPFAM" id="SSF51011">
    <property type="entry name" value="Glycosyl hydrolase domain"/>
    <property type="match status" value="1"/>
</dbReference>
<dbReference type="SMART" id="SM00642">
    <property type="entry name" value="Aamy"/>
    <property type="match status" value="1"/>
</dbReference>
<comment type="caution">
    <text evidence="5">The sequence shown here is derived from an EMBL/GenBank/DDBJ whole genome shotgun (WGS) entry which is preliminary data.</text>
</comment>
<dbReference type="GO" id="GO:0004556">
    <property type="term" value="F:alpha-amylase activity"/>
    <property type="evidence" value="ECO:0007669"/>
    <property type="project" value="TreeGrafter"/>
</dbReference>
<evidence type="ECO:0000256" key="3">
    <source>
        <dbReference type="ARBA" id="ARBA00023295"/>
    </source>
</evidence>
<dbReference type="Proteomes" id="UP000256388">
    <property type="component" value="Unassembled WGS sequence"/>
</dbReference>
<dbReference type="FunFam" id="3.90.400.10:FF:000002">
    <property type="entry name" value="Sucrose isomerase"/>
    <property type="match status" value="1"/>
</dbReference>
<dbReference type="SUPFAM" id="SSF51445">
    <property type="entry name" value="(Trans)glycosidases"/>
    <property type="match status" value="1"/>
</dbReference>
<proteinExistence type="inferred from homology"/>
<evidence type="ECO:0000259" key="4">
    <source>
        <dbReference type="SMART" id="SM00642"/>
    </source>
</evidence>
<feature type="domain" description="Glycosyl hydrolase family 13 catalytic" evidence="4">
    <location>
        <begin position="14"/>
        <end position="392"/>
    </location>
</feature>
<comment type="similarity">
    <text evidence="1">Belongs to the glycosyl hydrolase 13 family.</text>
</comment>
<dbReference type="Gene3D" id="2.60.40.1180">
    <property type="entry name" value="Golgi alpha-mannosidase II"/>
    <property type="match status" value="1"/>
</dbReference>
<protein>
    <submittedName>
        <fullName evidence="5">Alpha-glucosidase</fullName>
    </submittedName>
</protein>
<keyword evidence="2" id="KW-0378">Hydrolase</keyword>
<dbReference type="PANTHER" id="PTHR10357:SF179">
    <property type="entry name" value="NEUTRAL AND BASIC AMINO ACID TRANSPORT PROTEIN RBAT"/>
    <property type="match status" value="1"/>
</dbReference>
<dbReference type="GO" id="GO:0009313">
    <property type="term" value="P:oligosaccharide catabolic process"/>
    <property type="evidence" value="ECO:0007669"/>
    <property type="project" value="TreeGrafter"/>
</dbReference>
<dbReference type="OrthoDB" id="9805159at2"/>
<dbReference type="InterPro" id="IPR017853">
    <property type="entry name" value="GH"/>
</dbReference>
<reference evidence="5 6" key="1">
    <citation type="submission" date="2018-08" db="EMBL/GenBank/DDBJ databases">
        <title>Genomic Encyclopedia of Type Strains, Phase IV (KMG-IV): sequencing the most valuable type-strain genomes for metagenomic binning, comparative biology and taxonomic classification.</title>
        <authorList>
            <person name="Goeker M."/>
        </authorList>
    </citation>
    <scope>NUCLEOTIDE SEQUENCE [LARGE SCALE GENOMIC DNA]</scope>
    <source>
        <strain evidence="5 6">DSM 23923</strain>
    </source>
</reference>
<evidence type="ECO:0000313" key="5">
    <source>
        <dbReference type="EMBL" id="REG10273.1"/>
    </source>
</evidence>
<evidence type="ECO:0000256" key="2">
    <source>
        <dbReference type="ARBA" id="ARBA00022801"/>
    </source>
</evidence>
<dbReference type="Gene3D" id="3.90.400.10">
    <property type="entry name" value="Oligo-1,6-glucosidase, Domain 2"/>
    <property type="match status" value="1"/>
</dbReference>
<name>A0A347ZV10_9CHLR</name>
<organism evidence="5 6">
    <name type="scientific">Pelolinea submarina</name>
    <dbReference type="NCBI Taxonomy" id="913107"/>
    <lineage>
        <taxon>Bacteria</taxon>
        <taxon>Bacillati</taxon>
        <taxon>Chloroflexota</taxon>
        <taxon>Anaerolineae</taxon>
        <taxon>Anaerolineales</taxon>
        <taxon>Anaerolineaceae</taxon>
        <taxon>Pelolinea</taxon>
    </lineage>
</organism>
<accession>A0A347ZV10</accession>
<dbReference type="RefSeq" id="WP_116223465.1">
    <property type="nucleotide sequence ID" value="NZ_AP018437.1"/>
</dbReference>
<dbReference type="InterPro" id="IPR045857">
    <property type="entry name" value="O16G_dom_2"/>
</dbReference>
<sequence>MKNFLWWRDGVVYQIYPRSFADSSGSGIGDLNGITAHLDYLRDLGIDALWLSPINPSPDVDFGYDVSDYNGIDPKFGSMQDFERLVAQAEKRGIRIVMDLVLNHTSDQHEWFRQSRSSRDNPYRDWYMWHDPDEHGKPPNNWLSVFGGKGWEWDEGTQAYYYHMFYKEQPDLNWRNPEVRAAMLDVFRFWADKGVKGFRLDVFNVYFKDAQLRSNPFGEIARRPFDSQKHLYDYDQPELFGALADIRRVLDEYDETYAVGETFFSTPEKAAGYCGDDLLHATFNFDLLESRWNPGRYARLIESQYKTLGTHKWPTQVLNNHDTVRSATRFGHGEDDERLKVAAALLLTLRGTPFLYYGEEIGMRDIRLKRGQILDPIGKRYWPFFVGRDGCRAPMQWDASANAGFGDGQPWLPLNPDYTRRNVQNQSADAKSLLNFYKRLLALRRASAALTRGELTLLEGLPRDVLGYLRSAENEQMLVLLNFGDANQVIHLQASSLGWQVCLSSKPRIAAEHLAANITLAESEALILTKAGGQP</sequence>
<evidence type="ECO:0000256" key="1">
    <source>
        <dbReference type="ARBA" id="ARBA00008061"/>
    </source>
</evidence>
<gene>
    <name evidence="5" type="ORF">DFR64_0127</name>
</gene>
<dbReference type="InterPro" id="IPR006047">
    <property type="entry name" value="GH13_cat_dom"/>
</dbReference>
<dbReference type="Pfam" id="PF00128">
    <property type="entry name" value="Alpha-amylase"/>
    <property type="match status" value="1"/>
</dbReference>
<keyword evidence="6" id="KW-1185">Reference proteome</keyword>
<dbReference type="Gene3D" id="3.20.20.80">
    <property type="entry name" value="Glycosidases"/>
    <property type="match status" value="2"/>
</dbReference>